<dbReference type="AlphaFoldDB" id="A0A0W8I1T1"/>
<sequence length="78" mass="8128">MQASVHTYDLDARTGEVLLDTGRVLPFPAAAVEASGLRHLRVGQRVSIEVADGADPETAGATVSRVWIVGIGEGETIA</sequence>
<protein>
    <recommendedName>
        <fullName evidence="3">DUF5666 domain-containing protein</fullName>
    </recommendedName>
</protein>
<keyword evidence="2" id="KW-1185">Reference proteome</keyword>
<gene>
    <name evidence="1" type="ORF">AVL62_09885</name>
</gene>
<dbReference type="OrthoDB" id="9151145at2"/>
<evidence type="ECO:0000313" key="2">
    <source>
        <dbReference type="Proteomes" id="UP000054837"/>
    </source>
</evidence>
<accession>A0A0W8I1T1</accession>
<name>A0A0W8I1T1_9MICO</name>
<dbReference type="RefSeq" id="WP_058892581.1">
    <property type="nucleotide sequence ID" value="NZ_LQBL01000032.1"/>
</dbReference>
<dbReference type="EMBL" id="LQBL01000032">
    <property type="protein sequence ID" value="KUG51685.1"/>
    <property type="molecule type" value="Genomic_DNA"/>
</dbReference>
<dbReference type="Proteomes" id="UP000054837">
    <property type="component" value="Unassembled WGS sequence"/>
</dbReference>
<proteinExistence type="predicted"/>
<comment type="caution">
    <text evidence="1">The sequence shown here is derived from an EMBL/GenBank/DDBJ whole genome shotgun (WGS) entry which is preliminary data.</text>
</comment>
<dbReference type="STRING" id="767452.AVL62_09885"/>
<reference evidence="1 2" key="1">
    <citation type="submission" date="2015-12" db="EMBL/GenBank/DDBJ databases">
        <title>Serinicoccus chungangenesis strain CD08_5 genome sequencing and assembly.</title>
        <authorList>
            <person name="Chander A.M."/>
            <person name="Kaur G."/>
            <person name="Nair G.R."/>
            <person name="Dhawan D.K."/>
            <person name="Kochhar R.K."/>
            <person name="Mayilraj S."/>
            <person name="Bhadada S.K."/>
        </authorList>
    </citation>
    <scope>NUCLEOTIDE SEQUENCE [LARGE SCALE GENOMIC DNA]</scope>
    <source>
        <strain evidence="1 2">CD08_5</strain>
    </source>
</reference>
<evidence type="ECO:0008006" key="3">
    <source>
        <dbReference type="Google" id="ProtNLM"/>
    </source>
</evidence>
<organism evidence="1 2">
    <name type="scientific">Serinicoccus chungangensis</name>
    <dbReference type="NCBI Taxonomy" id="767452"/>
    <lineage>
        <taxon>Bacteria</taxon>
        <taxon>Bacillati</taxon>
        <taxon>Actinomycetota</taxon>
        <taxon>Actinomycetes</taxon>
        <taxon>Micrococcales</taxon>
        <taxon>Ornithinimicrobiaceae</taxon>
        <taxon>Serinicoccus</taxon>
    </lineage>
</organism>
<evidence type="ECO:0000313" key="1">
    <source>
        <dbReference type="EMBL" id="KUG51685.1"/>
    </source>
</evidence>